<keyword evidence="2" id="KW-1185">Reference proteome</keyword>
<protein>
    <submittedName>
        <fullName evidence="1">Uncharacterized protein</fullName>
    </submittedName>
</protein>
<accession>A0A1N6GSX4</accession>
<evidence type="ECO:0000313" key="2">
    <source>
        <dbReference type="Proteomes" id="UP000185062"/>
    </source>
</evidence>
<name>A0A1N6GSX4_9PROT</name>
<sequence>MTQSLSQGKLMIFIAISPIWNSGISVFSISNIPPSAKWNAIAYSQQFIYCGQSDLAINQSINTHKFITIDLCTNKIRTSHDQAHAF</sequence>
<dbReference type="EMBL" id="FSRO01000001">
    <property type="protein sequence ID" value="SIO10691.1"/>
    <property type="molecule type" value="Genomic_DNA"/>
</dbReference>
<dbReference type="Proteomes" id="UP000185062">
    <property type="component" value="Unassembled WGS sequence"/>
</dbReference>
<reference evidence="1 2" key="1">
    <citation type="submission" date="2016-12" db="EMBL/GenBank/DDBJ databases">
        <authorList>
            <person name="Song W.-J."/>
            <person name="Kurnit D.M."/>
        </authorList>
    </citation>
    <scope>NUCLEOTIDE SEQUENCE [LARGE SCALE GENOMIC DNA]</scope>
    <source>
        <strain evidence="1 2">ATCC 49181</strain>
    </source>
</reference>
<proteinExistence type="predicted"/>
<gene>
    <name evidence="1" type="ORF">SAMN02743940_0852</name>
</gene>
<organism evidence="1 2">
    <name type="scientific">Nitrosomonas cryotolerans ATCC 49181</name>
    <dbReference type="NCBI Taxonomy" id="1131553"/>
    <lineage>
        <taxon>Bacteria</taxon>
        <taxon>Pseudomonadati</taxon>
        <taxon>Pseudomonadota</taxon>
        <taxon>Betaproteobacteria</taxon>
        <taxon>Nitrosomonadales</taxon>
        <taxon>Nitrosomonadaceae</taxon>
        <taxon>Nitrosomonas</taxon>
    </lineage>
</organism>
<evidence type="ECO:0000313" key="1">
    <source>
        <dbReference type="EMBL" id="SIO10691.1"/>
    </source>
</evidence>
<dbReference type="AlphaFoldDB" id="A0A1N6GSX4"/>